<dbReference type="Gene3D" id="3.30.2180.10">
    <property type="entry name" value="ATP12-like"/>
    <property type="match status" value="1"/>
</dbReference>
<reference evidence="4 5" key="2">
    <citation type="submission" date="2014-10" db="EMBL/GenBank/DDBJ databases">
        <title>Paracoccus sanguinis sp. nov., isolated from clinical specimens of New York State patients.</title>
        <authorList>
            <person name="Mingle L.A."/>
            <person name="Cole J.A."/>
            <person name="Lapierre P."/>
            <person name="Musser K.A."/>
        </authorList>
    </citation>
    <scope>NUCLEOTIDE SEQUENCE [LARGE SCALE GENOMIC DNA]</scope>
    <source>
        <strain evidence="4 5">5503</strain>
    </source>
</reference>
<name>A0A099GFE5_9RHOB</name>
<dbReference type="Gene3D" id="1.10.3580.10">
    <property type="entry name" value="ATP12 ATPase"/>
    <property type="match status" value="1"/>
</dbReference>
<organism evidence="4 5">
    <name type="scientific">Paracoccus sanguinis</name>
    <dbReference type="NCBI Taxonomy" id="1545044"/>
    <lineage>
        <taxon>Bacteria</taxon>
        <taxon>Pseudomonadati</taxon>
        <taxon>Pseudomonadota</taxon>
        <taxon>Alphaproteobacteria</taxon>
        <taxon>Rhodobacterales</taxon>
        <taxon>Paracoccaceae</taxon>
        <taxon>Paracoccus</taxon>
    </lineage>
</organism>
<dbReference type="InterPro" id="IPR023335">
    <property type="entry name" value="ATP12_ortho_dom_sf"/>
</dbReference>
<evidence type="ECO:0000313" key="4">
    <source>
        <dbReference type="EMBL" id="KGJ21456.1"/>
    </source>
</evidence>
<dbReference type="InterPro" id="IPR042272">
    <property type="entry name" value="ATP12_ATP_synth-F1-assembly_N"/>
</dbReference>
<accession>A0A099GFE5</accession>
<protein>
    <submittedName>
        <fullName evidence="4">ATPase</fullName>
    </submittedName>
</protein>
<evidence type="ECO:0000256" key="3">
    <source>
        <dbReference type="ARBA" id="ARBA00023186"/>
    </source>
</evidence>
<evidence type="ECO:0000313" key="5">
    <source>
        <dbReference type="Proteomes" id="UP000029858"/>
    </source>
</evidence>
<comment type="similarity">
    <text evidence="1">Belongs to the ATP12 family.</text>
</comment>
<dbReference type="GO" id="GO:0043461">
    <property type="term" value="P:proton-transporting ATP synthase complex assembly"/>
    <property type="evidence" value="ECO:0007669"/>
    <property type="project" value="InterPro"/>
</dbReference>
<comment type="caution">
    <text evidence="4">The sequence shown here is derived from an EMBL/GenBank/DDBJ whole genome shotgun (WGS) entry which is preliminary data.</text>
</comment>
<dbReference type="InterPro" id="IPR011419">
    <property type="entry name" value="ATP12_ATP_synth-F1-assembly"/>
</dbReference>
<gene>
    <name evidence="4" type="ORF">IX56_12125</name>
</gene>
<dbReference type="EMBL" id="JRKQ01000067">
    <property type="protein sequence ID" value="KGJ21456.1"/>
    <property type="molecule type" value="Genomic_DNA"/>
</dbReference>
<dbReference type="SUPFAM" id="SSF160909">
    <property type="entry name" value="ATP12-like"/>
    <property type="match status" value="1"/>
</dbReference>
<dbReference type="RefSeq" id="WP_036710616.1">
    <property type="nucleotide sequence ID" value="NZ_JRKQ01000067.1"/>
</dbReference>
<dbReference type="PANTHER" id="PTHR21013:SF10">
    <property type="entry name" value="ATP SYNTHASE MITOCHONDRIAL F1 COMPLEX ASSEMBLY FACTOR 2"/>
    <property type="match status" value="1"/>
</dbReference>
<sequence>MSEWAPRRFWTRAAAEPVAGGWQVTLDGKPIRTPGKLPLVLPTEALARAIAEEWDAQTDRIDPGAMPLTRAANSAIEKVAPQFAAVADMLAEYGGTDLLSYRADHPEVLATRQAAEWDPLIDWAAVALKAPLRITEGVIPVPQDPAALARLRDRLDRLTPWQLTALHDLVTLPGSLILGLAVLEGRIDAATAHRLARLDEDYQAEQWGRDDEAEAAAAARLDAMRVAERLLALLVPAV</sequence>
<keyword evidence="2" id="KW-0809">Transit peptide</keyword>
<proteinExistence type="inferred from homology"/>
<dbReference type="PANTHER" id="PTHR21013">
    <property type="entry name" value="ATP SYNTHASE MITOCHONDRIAL F1 COMPLEX ASSEMBLY FACTOR 2/ATP12 PROTEIN, MITOCHONDRIAL PRECURSOR"/>
    <property type="match status" value="1"/>
</dbReference>
<dbReference type="AlphaFoldDB" id="A0A099GFE5"/>
<evidence type="ECO:0000256" key="2">
    <source>
        <dbReference type="ARBA" id="ARBA00022946"/>
    </source>
</evidence>
<keyword evidence="3" id="KW-0143">Chaperone</keyword>
<reference evidence="4 5" key="1">
    <citation type="submission" date="2014-09" db="EMBL/GenBank/DDBJ databases">
        <authorList>
            <person name="McGinnis J.M."/>
            <person name="Wolfgang W.J."/>
        </authorList>
    </citation>
    <scope>NUCLEOTIDE SEQUENCE [LARGE SCALE GENOMIC DNA]</scope>
    <source>
        <strain evidence="4 5">5503</strain>
    </source>
</reference>
<dbReference type="Proteomes" id="UP000029858">
    <property type="component" value="Unassembled WGS sequence"/>
</dbReference>
<evidence type="ECO:0000256" key="1">
    <source>
        <dbReference type="ARBA" id="ARBA00008231"/>
    </source>
</evidence>
<dbReference type="Pfam" id="PF07542">
    <property type="entry name" value="ATP12"/>
    <property type="match status" value="1"/>
</dbReference>